<proteinExistence type="predicted"/>
<keyword evidence="3" id="KW-0067">ATP-binding</keyword>
<name>A0ABS8N5E3_9CLOT</name>
<dbReference type="EMBL" id="JAJJPB010000009">
    <property type="protein sequence ID" value="MCC9294990.1"/>
    <property type="molecule type" value="Genomic_DNA"/>
</dbReference>
<dbReference type="PANTHER" id="PTHR42788:SF13">
    <property type="entry name" value="ALIPHATIC SULFONATES IMPORT ATP-BINDING PROTEIN SSUB"/>
    <property type="match status" value="1"/>
</dbReference>
<dbReference type="Proteomes" id="UP001165422">
    <property type="component" value="Unassembled WGS sequence"/>
</dbReference>
<protein>
    <submittedName>
        <fullName evidence="3">ATP-binding cassette domain-containing protein</fullName>
    </submittedName>
</protein>
<dbReference type="PANTHER" id="PTHR42788">
    <property type="entry name" value="TAURINE IMPORT ATP-BINDING PROTEIN-RELATED"/>
    <property type="match status" value="1"/>
</dbReference>
<evidence type="ECO:0000256" key="1">
    <source>
        <dbReference type="ARBA" id="ARBA00022448"/>
    </source>
</evidence>
<gene>
    <name evidence="3" type="ORF">LN736_08995</name>
</gene>
<dbReference type="RefSeq" id="WP_229981421.1">
    <property type="nucleotide sequence ID" value="NZ_JAJJPB010000009.1"/>
</dbReference>
<dbReference type="SUPFAM" id="SSF52540">
    <property type="entry name" value="P-loop containing nucleoside triphosphate hydrolases"/>
    <property type="match status" value="1"/>
</dbReference>
<dbReference type="Pfam" id="PF00005">
    <property type="entry name" value="ABC_tran"/>
    <property type="match status" value="1"/>
</dbReference>
<feature type="domain" description="ABC transporter" evidence="2">
    <location>
        <begin position="2"/>
        <end position="39"/>
    </location>
</feature>
<dbReference type="InterPro" id="IPR027417">
    <property type="entry name" value="P-loop_NTPase"/>
</dbReference>
<dbReference type="InterPro" id="IPR003439">
    <property type="entry name" value="ABC_transporter-like_ATP-bd"/>
</dbReference>
<keyword evidence="4" id="KW-1185">Reference proteome</keyword>
<evidence type="ECO:0000259" key="2">
    <source>
        <dbReference type="Pfam" id="PF00005"/>
    </source>
</evidence>
<dbReference type="Gene3D" id="3.40.50.300">
    <property type="entry name" value="P-loop containing nucleotide triphosphate hydrolases"/>
    <property type="match status" value="1"/>
</dbReference>
<evidence type="ECO:0000313" key="4">
    <source>
        <dbReference type="Proteomes" id="UP001165422"/>
    </source>
</evidence>
<reference evidence="3" key="1">
    <citation type="submission" date="2021-11" db="EMBL/GenBank/DDBJ databases">
        <authorList>
            <person name="Qingchun L."/>
            <person name="Dong Z."/>
            <person name="Zongwei Q."/>
            <person name="Jia Z."/>
            <person name="Duotao L."/>
        </authorList>
    </citation>
    <scope>NUCLEOTIDE SEQUENCE</scope>
    <source>
        <strain evidence="3">WLY-B-L2</strain>
    </source>
</reference>
<keyword evidence="3" id="KW-0547">Nucleotide-binding</keyword>
<accession>A0ABS8N5E3</accession>
<dbReference type="InterPro" id="IPR050166">
    <property type="entry name" value="ABC_transporter_ATP-bind"/>
</dbReference>
<evidence type="ECO:0000313" key="3">
    <source>
        <dbReference type="EMBL" id="MCC9294990.1"/>
    </source>
</evidence>
<organism evidence="3 4">
    <name type="scientific">Clostridium aromativorans</name>
    <dbReference type="NCBI Taxonomy" id="2836848"/>
    <lineage>
        <taxon>Bacteria</taxon>
        <taxon>Bacillati</taxon>
        <taxon>Bacillota</taxon>
        <taxon>Clostridia</taxon>
        <taxon>Eubacteriales</taxon>
        <taxon>Clostridiaceae</taxon>
        <taxon>Clostridium</taxon>
    </lineage>
</organism>
<comment type="caution">
    <text evidence="3">The sequence shown here is derived from an EMBL/GenBank/DDBJ whole genome shotgun (WGS) entry which is preliminary data.</text>
</comment>
<keyword evidence="1" id="KW-0813">Transport</keyword>
<sequence>MCLLGPSGCGKSTLLNLTAGFDKPSSGNISIDGKKVTEPSANYITIYPRRLLLFYGPGFYDILIR</sequence>
<dbReference type="GO" id="GO:0005524">
    <property type="term" value="F:ATP binding"/>
    <property type="evidence" value="ECO:0007669"/>
    <property type="project" value="UniProtKB-KW"/>
</dbReference>